<dbReference type="Proteomes" id="UP000488956">
    <property type="component" value="Unassembled WGS sequence"/>
</dbReference>
<organism evidence="2 5">
    <name type="scientific">Phytophthora fragariae</name>
    <dbReference type="NCBI Taxonomy" id="53985"/>
    <lineage>
        <taxon>Eukaryota</taxon>
        <taxon>Sar</taxon>
        <taxon>Stramenopiles</taxon>
        <taxon>Oomycota</taxon>
        <taxon>Peronosporomycetes</taxon>
        <taxon>Peronosporales</taxon>
        <taxon>Peronosporaceae</taxon>
        <taxon>Phytophthora</taxon>
    </lineage>
</organism>
<evidence type="ECO:0000256" key="1">
    <source>
        <dbReference type="SAM" id="MobiDB-lite"/>
    </source>
</evidence>
<dbReference type="EMBL" id="QXFW01000148">
    <property type="protein sequence ID" value="KAE9023038.1"/>
    <property type="molecule type" value="Genomic_DNA"/>
</dbReference>
<evidence type="ECO:0000313" key="7">
    <source>
        <dbReference type="Proteomes" id="UP000488956"/>
    </source>
</evidence>
<dbReference type="AlphaFoldDB" id="A0A6A3LY22"/>
<accession>A0A6A3LY22</accession>
<dbReference type="EMBL" id="QXFX01000154">
    <property type="protein sequence ID" value="KAE9128638.1"/>
    <property type="molecule type" value="Genomic_DNA"/>
</dbReference>
<evidence type="ECO:0000313" key="2">
    <source>
        <dbReference type="EMBL" id="KAE9023038.1"/>
    </source>
</evidence>
<evidence type="ECO:0000313" key="5">
    <source>
        <dbReference type="Proteomes" id="UP000460718"/>
    </source>
</evidence>
<reference evidence="5 6" key="1">
    <citation type="submission" date="2018-09" db="EMBL/GenBank/DDBJ databases">
        <title>Genomic investigation of the strawberry pathogen Phytophthora fragariae indicates pathogenicity is determined by transcriptional variation in three key races.</title>
        <authorList>
            <person name="Adams T.M."/>
            <person name="Armitage A.D."/>
            <person name="Sobczyk M.K."/>
            <person name="Bates H.J."/>
            <person name="Dunwell J.M."/>
            <person name="Nellist C.F."/>
            <person name="Harrison R.J."/>
        </authorList>
    </citation>
    <scope>NUCLEOTIDE SEQUENCE [LARGE SCALE GENOMIC DNA]</scope>
    <source>
        <strain evidence="4 6">BC-23</strain>
        <strain evidence="3 7">ONT-3</strain>
        <strain evidence="2 5">SCRP245</strain>
    </source>
</reference>
<feature type="compositionally biased region" description="Low complexity" evidence="1">
    <location>
        <begin position="28"/>
        <end position="38"/>
    </location>
</feature>
<evidence type="ECO:0000313" key="4">
    <source>
        <dbReference type="EMBL" id="KAE9247347.1"/>
    </source>
</evidence>
<gene>
    <name evidence="4" type="ORF">PF004_g4358</name>
    <name evidence="3" type="ORF">PF010_g4425</name>
    <name evidence="2" type="ORF">PF011_g4171</name>
</gene>
<dbReference type="Proteomes" id="UP000460718">
    <property type="component" value="Unassembled WGS sequence"/>
</dbReference>
<evidence type="ECO:0000313" key="6">
    <source>
        <dbReference type="Proteomes" id="UP000476176"/>
    </source>
</evidence>
<feature type="compositionally biased region" description="Pro residues" evidence="1">
    <location>
        <begin position="39"/>
        <end position="53"/>
    </location>
</feature>
<proteinExistence type="predicted"/>
<evidence type="ECO:0000313" key="3">
    <source>
        <dbReference type="EMBL" id="KAE9128638.1"/>
    </source>
</evidence>
<evidence type="ECO:0008006" key="8">
    <source>
        <dbReference type="Google" id="ProtNLM"/>
    </source>
</evidence>
<dbReference type="Proteomes" id="UP000476176">
    <property type="component" value="Unassembled WGS sequence"/>
</dbReference>
<name>A0A6A3LY22_9STRA</name>
<dbReference type="EMBL" id="QXGC01000149">
    <property type="protein sequence ID" value="KAE9247347.1"/>
    <property type="molecule type" value="Genomic_DNA"/>
</dbReference>
<comment type="caution">
    <text evidence="2">The sequence shown here is derived from an EMBL/GenBank/DDBJ whole genome shotgun (WGS) entry which is preliminary data.</text>
</comment>
<feature type="region of interest" description="Disordered" evidence="1">
    <location>
        <begin position="21"/>
        <end position="53"/>
    </location>
</feature>
<sequence length="53" mass="5157">MATRCTGVSLAAYTLSASTILPSPSPSPSFSSSLSSPSSSPPSSLPPPCNSTG</sequence>
<protein>
    <recommendedName>
        <fullName evidence="8">REJ domain-containing protein</fullName>
    </recommendedName>
</protein>